<keyword evidence="9" id="KW-1185">Reference proteome</keyword>
<evidence type="ECO:0000256" key="5">
    <source>
        <dbReference type="ARBA" id="ARBA00023172"/>
    </source>
</evidence>
<dbReference type="RefSeq" id="WP_200820793.1">
    <property type="nucleotide sequence ID" value="NZ_FWZT01000026.1"/>
</dbReference>
<evidence type="ECO:0000256" key="1">
    <source>
        <dbReference type="ARBA" id="ARBA00002190"/>
    </source>
</evidence>
<reference evidence="7" key="2">
    <citation type="submission" date="2017-04" db="EMBL/GenBank/DDBJ databases">
        <authorList>
            <person name="Afonso C.L."/>
            <person name="Miller P.J."/>
            <person name="Scott M.A."/>
            <person name="Spackman E."/>
            <person name="Goraichik I."/>
            <person name="Dimitrov K.M."/>
            <person name="Suarez D.L."/>
            <person name="Swayne D.E."/>
        </authorList>
    </citation>
    <scope>NUCLEOTIDE SEQUENCE [LARGE SCALE GENOMIC DNA]</scope>
    <source>
        <strain evidence="7">RKEM611</strain>
    </source>
</reference>
<dbReference type="AlphaFoldDB" id="A0A1Y6CKB5"/>
<dbReference type="EMBL" id="FWZT01000032">
    <property type="protein sequence ID" value="SMF78535.1"/>
    <property type="molecule type" value="Genomic_DNA"/>
</dbReference>
<evidence type="ECO:0000313" key="7">
    <source>
        <dbReference type="EMBL" id="SMF70994.1"/>
    </source>
</evidence>
<keyword evidence="4 6" id="KW-0238">DNA-binding</keyword>
<evidence type="ECO:0000256" key="4">
    <source>
        <dbReference type="ARBA" id="ARBA00023125"/>
    </source>
</evidence>
<accession>A0A1Y6CKB5</accession>
<keyword evidence="3 6" id="KW-0815">Transposition</keyword>
<dbReference type="InterPro" id="IPR001207">
    <property type="entry name" value="Transposase_mutator"/>
</dbReference>
<dbReference type="EMBL" id="FWZT01000026">
    <property type="protein sequence ID" value="SMF70994.1"/>
    <property type="molecule type" value="Genomic_DNA"/>
</dbReference>
<gene>
    <name evidence="7" type="ORF">SAMN06296036_1261</name>
    <name evidence="8" type="ORF">SAMN06296036_13273</name>
</gene>
<name>A0A1Y6CKB5_9BACT</name>
<evidence type="ECO:0000313" key="9">
    <source>
        <dbReference type="Proteomes" id="UP000192907"/>
    </source>
</evidence>
<feature type="non-terminal residue" evidence="7">
    <location>
        <position position="1"/>
    </location>
</feature>
<organism evidence="7 9">
    <name type="scientific">Pseudobacteriovorax antillogorgiicola</name>
    <dbReference type="NCBI Taxonomy" id="1513793"/>
    <lineage>
        <taxon>Bacteria</taxon>
        <taxon>Pseudomonadati</taxon>
        <taxon>Bdellovibrionota</taxon>
        <taxon>Oligoflexia</taxon>
        <taxon>Oligoflexales</taxon>
        <taxon>Pseudobacteriovoracaceae</taxon>
        <taxon>Pseudobacteriovorax</taxon>
    </lineage>
</organism>
<keyword evidence="5 6" id="KW-0233">DNA recombination</keyword>
<evidence type="ECO:0000313" key="8">
    <source>
        <dbReference type="EMBL" id="SMF78535.1"/>
    </source>
</evidence>
<dbReference type="Pfam" id="PF00872">
    <property type="entry name" value="Transposase_mut"/>
    <property type="match status" value="1"/>
</dbReference>
<evidence type="ECO:0000256" key="6">
    <source>
        <dbReference type="RuleBase" id="RU365089"/>
    </source>
</evidence>
<dbReference type="GO" id="GO:0006313">
    <property type="term" value="P:DNA transposition"/>
    <property type="evidence" value="ECO:0007669"/>
    <property type="project" value="UniProtKB-UniRule"/>
</dbReference>
<dbReference type="STRING" id="1513793.SAMN06296036_1261"/>
<reference evidence="9" key="1">
    <citation type="submission" date="2017-04" db="EMBL/GenBank/DDBJ databases">
        <authorList>
            <person name="Varghese N."/>
            <person name="Submissions S."/>
        </authorList>
    </citation>
    <scope>NUCLEOTIDE SEQUENCE [LARGE SCALE GENOMIC DNA]</scope>
    <source>
        <strain evidence="9">RKEM611</strain>
    </source>
</reference>
<dbReference type="Proteomes" id="UP000192907">
    <property type="component" value="Unassembled WGS sequence"/>
</dbReference>
<sequence>FSYYHFPREHWTRIKTNNMLERVMREIRRRTRVVGNFPDGNSALMLTAARLRHVASTKWGTRKYMDMDRLKEAKLAVYG</sequence>
<dbReference type="PANTHER" id="PTHR33217">
    <property type="entry name" value="TRANSPOSASE FOR INSERTION SEQUENCE ELEMENT IS1081"/>
    <property type="match status" value="1"/>
</dbReference>
<evidence type="ECO:0000256" key="2">
    <source>
        <dbReference type="ARBA" id="ARBA00010961"/>
    </source>
</evidence>
<dbReference type="GO" id="GO:0003677">
    <property type="term" value="F:DNA binding"/>
    <property type="evidence" value="ECO:0007669"/>
    <property type="project" value="UniProtKB-UniRule"/>
</dbReference>
<comment type="function">
    <text evidence="1 6">Required for the transposition of the insertion element.</text>
</comment>
<evidence type="ECO:0000256" key="3">
    <source>
        <dbReference type="ARBA" id="ARBA00022578"/>
    </source>
</evidence>
<comment type="similarity">
    <text evidence="2 6">Belongs to the transposase mutator family.</text>
</comment>
<dbReference type="GO" id="GO:0004803">
    <property type="term" value="F:transposase activity"/>
    <property type="evidence" value="ECO:0007669"/>
    <property type="project" value="UniProtKB-UniRule"/>
</dbReference>
<protein>
    <recommendedName>
        <fullName evidence="6">Mutator family transposase</fullName>
    </recommendedName>
</protein>
<dbReference type="PANTHER" id="PTHR33217:SF7">
    <property type="entry name" value="TRANSPOSASE FOR INSERTION SEQUENCE ELEMENT IS1081"/>
    <property type="match status" value="1"/>
</dbReference>
<keyword evidence="6" id="KW-0814">Transposable element</keyword>
<proteinExistence type="inferred from homology"/>